<reference evidence="3 4" key="1">
    <citation type="submission" date="2024-08" db="EMBL/GenBank/DDBJ databases">
        <authorList>
            <person name="Will J Nash"/>
            <person name="Angela Man"/>
            <person name="Seanna McTaggart"/>
            <person name="Kendall Baker"/>
            <person name="Tom Barker"/>
            <person name="Leah Catchpole"/>
            <person name="Alex Durrant"/>
            <person name="Karim Gharbi"/>
            <person name="Naomi Irish"/>
            <person name="Gemy Kaithakottil"/>
            <person name="Debby Ku"/>
            <person name="Aaliyah Providence"/>
            <person name="Felix Shaw"/>
            <person name="David Swarbreck"/>
            <person name="Chris Watkins"/>
            <person name="Ann M. McCartney"/>
            <person name="Giulio Formenti"/>
            <person name="Alice Mouton"/>
            <person name="Noel Vella"/>
            <person name="Bjorn M von Reumont"/>
            <person name="Adriana Vella"/>
            <person name="Wilfried Haerty"/>
        </authorList>
    </citation>
    <scope>NUCLEOTIDE SEQUENCE [LARGE SCALE GENOMIC DNA]</scope>
</reference>
<feature type="signal peptide" evidence="2">
    <location>
        <begin position="1"/>
        <end position="22"/>
    </location>
</feature>
<name>A0ABP1N4D0_XYLVO</name>
<feature type="compositionally biased region" description="Low complexity" evidence="1">
    <location>
        <begin position="169"/>
        <end position="181"/>
    </location>
</feature>
<feature type="region of interest" description="Disordered" evidence="1">
    <location>
        <begin position="146"/>
        <end position="216"/>
    </location>
</feature>
<dbReference type="Proteomes" id="UP001642520">
    <property type="component" value="Unassembled WGS sequence"/>
</dbReference>
<sequence>MERKFYFFSWILLMKILQPMECSNMDPITASTSASNTSNVNAKTDNLYLTKSDNERVYFILRNGSSSTITVERPLSSSKRSKLPPTESSILNIAKFVSKYSKNDTNEKGSQEELIKNSILESWYRVKRDDEDAEYTKLYDFNDSDQGTITDDSFQNNDEAAKEEETEDSLNNNLSNEEYSNPAEWSTPDVKDGEEEDTRSWKEDPIESRSRNGVEDRHWFGYKREPHHNFIRIPIFSGK</sequence>
<protein>
    <submittedName>
        <fullName evidence="3">Uncharacterized protein</fullName>
    </submittedName>
</protein>
<gene>
    <name evidence="3" type="ORF">XYLVIOL_LOCUS1835</name>
</gene>
<evidence type="ECO:0000313" key="4">
    <source>
        <dbReference type="Proteomes" id="UP001642520"/>
    </source>
</evidence>
<proteinExistence type="predicted"/>
<dbReference type="EMBL" id="CAXAJV020001286">
    <property type="protein sequence ID" value="CAL7935824.1"/>
    <property type="molecule type" value="Genomic_DNA"/>
</dbReference>
<feature type="compositionally biased region" description="Basic and acidic residues" evidence="1">
    <location>
        <begin position="198"/>
        <end position="216"/>
    </location>
</feature>
<accession>A0ABP1N4D0</accession>
<organism evidence="3 4">
    <name type="scientific">Xylocopa violacea</name>
    <name type="common">Violet carpenter bee</name>
    <name type="synonym">Apis violacea</name>
    <dbReference type="NCBI Taxonomy" id="135666"/>
    <lineage>
        <taxon>Eukaryota</taxon>
        <taxon>Metazoa</taxon>
        <taxon>Ecdysozoa</taxon>
        <taxon>Arthropoda</taxon>
        <taxon>Hexapoda</taxon>
        <taxon>Insecta</taxon>
        <taxon>Pterygota</taxon>
        <taxon>Neoptera</taxon>
        <taxon>Endopterygota</taxon>
        <taxon>Hymenoptera</taxon>
        <taxon>Apocrita</taxon>
        <taxon>Aculeata</taxon>
        <taxon>Apoidea</taxon>
        <taxon>Anthophila</taxon>
        <taxon>Apidae</taxon>
        <taxon>Xylocopa</taxon>
        <taxon>Xylocopa</taxon>
    </lineage>
</organism>
<evidence type="ECO:0000256" key="2">
    <source>
        <dbReference type="SAM" id="SignalP"/>
    </source>
</evidence>
<keyword evidence="4" id="KW-1185">Reference proteome</keyword>
<evidence type="ECO:0000256" key="1">
    <source>
        <dbReference type="SAM" id="MobiDB-lite"/>
    </source>
</evidence>
<feature type="compositionally biased region" description="Polar residues" evidence="1">
    <location>
        <begin position="146"/>
        <end position="158"/>
    </location>
</feature>
<feature type="chain" id="PRO_5046534093" evidence="2">
    <location>
        <begin position="23"/>
        <end position="239"/>
    </location>
</feature>
<keyword evidence="2" id="KW-0732">Signal</keyword>
<evidence type="ECO:0000313" key="3">
    <source>
        <dbReference type="EMBL" id="CAL7935824.1"/>
    </source>
</evidence>
<comment type="caution">
    <text evidence="3">The sequence shown here is derived from an EMBL/GenBank/DDBJ whole genome shotgun (WGS) entry which is preliminary data.</text>
</comment>